<dbReference type="AlphaFoldDB" id="A0A8X6EYD4"/>
<sequence length="127" mass="14597">MTFYSGDLPFGCLLKRNGNDNNKKVEEEEEISWIPKSHSADDRHGKASTKREILLSSLTEKCPSIRQLKEWLTSQNCSLVTCFWCDLYKQNLLRVSFVMHTVILTHCEQIYSNSLTSNLGCFSQDSK</sequence>
<dbReference type="EMBL" id="BMAO01000091">
    <property type="protein sequence ID" value="GFQ64376.1"/>
    <property type="molecule type" value="Genomic_DNA"/>
</dbReference>
<keyword evidence="2" id="KW-1185">Reference proteome</keyword>
<evidence type="ECO:0000313" key="1">
    <source>
        <dbReference type="EMBL" id="GFQ64376.1"/>
    </source>
</evidence>
<proteinExistence type="predicted"/>
<protein>
    <submittedName>
        <fullName evidence="1">Uncharacterized protein</fullName>
    </submittedName>
</protein>
<gene>
    <name evidence="1" type="ORF">TNCT_293801</name>
</gene>
<accession>A0A8X6EYD4</accession>
<evidence type="ECO:0000313" key="2">
    <source>
        <dbReference type="Proteomes" id="UP000887116"/>
    </source>
</evidence>
<dbReference type="Proteomes" id="UP000887116">
    <property type="component" value="Unassembled WGS sequence"/>
</dbReference>
<reference evidence="1" key="1">
    <citation type="submission" date="2020-07" db="EMBL/GenBank/DDBJ databases">
        <title>Multicomponent nature underlies the extraordinary mechanical properties of spider dragline silk.</title>
        <authorList>
            <person name="Kono N."/>
            <person name="Nakamura H."/>
            <person name="Mori M."/>
            <person name="Yoshida Y."/>
            <person name="Ohtoshi R."/>
            <person name="Malay A.D."/>
            <person name="Moran D.A.P."/>
            <person name="Tomita M."/>
            <person name="Numata K."/>
            <person name="Arakawa K."/>
        </authorList>
    </citation>
    <scope>NUCLEOTIDE SEQUENCE</scope>
</reference>
<comment type="caution">
    <text evidence="1">The sequence shown here is derived from an EMBL/GenBank/DDBJ whole genome shotgun (WGS) entry which is preliminary data.</text>
</comment>
<organism evidence="1 2">
    <name type="scientific">Trichonephila clavata</name>
    <name type="common">Joro spider</name>
    <name type="synonym">Nephila clavata</name>
    <dbReference type="NCBI Taxonomy" id="2740835"/>
    <lineage>
        <taxon>Eukaryota</taxon>
        <taxon>Metazoa</taxon>
        <taxon>Ecdysozoa</taxon>
        <taxon>Arthropoda</taxon>
        <taxon>Chelicerata</taxon>
        <taxon>Arachnida</taxon>
        <taxon>Araneae</taxon>
        <taxon>Araneomorphae</taxon>
        <taxon>Entelegynae</taxon>
        <taxon>Araneoidea</taxon>
        <taxon>Nephilidae</taxon>
        <taxon>Trichonephila</taxon>
    </lineage>
</organism>
<name>A0A8X6EYD4_TRICU</name>